<keyword evidence="4" id="KW-1185">Reference proteome</keyword>
<evidence type="ECO:0008006" key="5">
    <source>
        <dbReference type="Google" id="ProtNLM"/>
    </source>
</evidence>
<dbReference type="PROSITE" id="PS51257">
    <property type="entry name" value="PROKAR_LIPOPROTEIN"/>
    <property type="match status" value="1"/>
</dbReference>
<feature type="compositionally biased region" description="Polar residues" evidence="1">
    <location>
        <begin position="304"/>
        <end position="315"/>
    </location>
</feature>
<feature type="region of interest" description="Disordered" evidence="1">
    <location>
        <begin position="230"/>
        <end position="315"/>
    </location>
</feature>
<gene>
    <name evidence="3" type="ORF">JTE88_01020</name>
</gene>
<feature type="transmembrane region" description="Helical" evidence="2">
    <location>
        <begin position="200"/>
        <end position="222"/>
    </location>
</feature>
<keyword evidence="2" id="KW-0812">Transmembrane</keyword>
<dbReference type="Proteomes" id="UP000602653">
    <property type="component" value="Chromosome"/>
</dbReference>
<accession>A0ABX7IH51</accession>
<feature type="compositionally biased region" description="Polar residues" evidence="1">
    <location>
        <begin position="230"/>
        <end position="250"/>
    </location>
</feature>
<dbReference type="RefSeq" id="WP_204424803.1">
    <property type="nucleotide sequence ID" value="NZ_CP070228.1"/>
</dbReference>
<evidence type="ECO:0000256" key="2">
    <source>
        <dbReference type="SAM" id="Phobius"/>
    </source>
</evidence>
<sequence>MKIPAFLKITAVTTTTLIALSACHVDLGVGVESDGSLNSVIEFHDPDHQLKELGLGDSCDVLYDAIKGQLPTDQDANISVDDITSGDDFACRFSAKTDKSAVDQGMLTETDDTFILKTEDTSGQVPKGQLALLESMGDFSLTIVMPGDIVSAEGGKIDGNRATFTDLETLVNGITVEGKKVGDGSIEEITLNDSSSSMPAWIWVAIAGTLLLGIGALVFFIVRKKPEAPATSTGYANTAIPTTDLPTAANQPYPGSAMPGAHGVPEGTTATFRGAESPVAPNQPYPGIGIAGANGVPEHHTDASDGTVNDADQLQ</sequence>
<reference evidence="3 4" key="1">
    <citation type="submission" date="2021-02" db="EMBL/GenBank/DDBJ databases">
        <title>Complete Genome Sequence of Arcanobacterium phocisimile strain DSM 26142T from a harbour seal.</title>
        <authorList>
            <person name="Borowiak M."/>
            <person name="Alssahen M."/>
            <person name="Malorny B."/>
            <person name="Laemmler C."/>
            <person name="Siebert U."/>
            <person name="Ploetz M."/>
            <person name="Abdulmawjood A."/>
        </authorList>
    </citation>
    <scope>NUCLEOTIDE SEQUENCE [LARGE SCALE GENOMIC DNA]</scope>
    <source>
        <strain evidence="3 4">DSM 26142</strain>
    </source>
</reference>
<organism evidence="3 4">
    <name type="scientific">Arcanobacterium phocisimile</name>
    <dbReference type="NCBI Taxonomy" id="1302235"/>
    <lineage>
        <taxon>Bacteria</taxon>
        <taxon>Bacillati</taxon>
        <taxon>Actinomycetota</taxon>
        <taxon>Actinomycetes</taxon>
        <taxon>Actinomycetales</taxon>
        <taxon>Actinomycetaceae</taxon>
        <taxon>Arcanobacterium</taxon>
    </lineage>
</organism>
<name>A0ABX7IH51_9ACTO</name>
<keyword evidence="2" id="KW-0472">Membrane</keyword>
<dbReference type="EMBL" id="CP070228">
    <property type="protein sequence ID" value="QRV02377.1"/>
    <property type="molecule type" value="Genomic_DNA"/>
</dbReference>
<evidence type="ECO:0000313" key="3">
    <source>
        <dbReference type="EMBL" id="QRV02377.1"/>
    </source>
</evidence>
<evidence type="ECO:0000256" key="1">
    <source>
        <dbReference type="SAM" id="MobiDB-lite"/>
    </source>
</evidence>
<evidence type="ECO:0000313" key="4">
    <source>
        <dbReference type="Proteomes" id="UP000602653"/>
    </source>
</evidence>
<keyword evidence="2" id="KW-1133">Transmembrane helix</keyword>
<proteinExistence type="predicted"/>
<protein>
    <recommendedName>
        <fullName evidence="5">LPXTG-motif cell wall anchor domain-containing protein</fullName>
    </recommendedName>
</protein>